<sequence>MGANFSQGPAGPSGPPGIQGPPGPAGLQGPPGPAGPQGLQGPPGPAGLPGPPAPLGLEGPLSAFKARAAFNQPLTAFTTIVVSYTTEAFDINTELEFVNNTRFVPKQSGLYSITASAHYSPANANAVSSVLLTIFVNNVAIATGTAVFSPGGGAVIGEVNTLAQLITGDVVQVTAVSNANGQLFLGNGTRFEGFRVPFS</sequence>
<dbReference type="Pfam" id="PF01391">
    <property type="entry name" value="Collagen"/>
    <property type="match status" value="1"/>
</dbReference>
<dbReference type="PANTHER" id="PTHR15427:SF33">
    <property type="entry name" value="COLLAGEN IV NC1 DOMAIN-CONTAINING PROTEIN"/>
    <property type="match status" value="1"/>
</dbReference>
<comment type="subcellular location">
    <subcellularLocation>
        <location evidence="1">Secreted</location>
    </subcellularLocation>
</comment>
<feature type="compositionally biased region" description="Pro residues" evidence="3">
    <location>
        <begin position="42"/>
        <end position="54"/>
    </location>
</feature>
<dbReference type="AlphaFoldDB" id="A0A7W5FQD0"/>
<evidence type="ECO:0000256" key="2">
    <source>
        <dbReference type="ARBA" id="ARBA00022525"/>
    </source>
</evidence>
<evidence type="ECO:0000313" key="5">
    <source>
        <dbReference type="Proteomes" id="UP000570361"/>
    </source>
</evidence>
<dbReference type="PANTHER" id="PTHR15427">
    <property type="entry name" value="EMILIN ELASTIN MICROFIBRIL INTERFACE-LOCATED PROTEIN ELASTIN MICROFIBRIL INTERFACER"/>
    <property type="match status" value="1"/>
</dbReference>
<keyword evidence="2" id="KW-0964">Secreted</keyword>
<proteinExistence type="predicted"/>
<feature type="region of interest" description="Disordered" evidence="3">
    <location>
        <begin position="1"/>
        <end position="55"/>
    </location>
</feature>
<gene>
    <name evidence="4" type="ORF">FHS18_005230</name>
</gene>
<evidence type="ECO:0000256" key="3">
    <source>
        <dbReference type="SAM" id="MobiDB-lite"/>
    </source>
</evidence>
<protein>
    <recommendedName>
        <fullName evidence="6">C1q domain-containing protein</fullName>
    </recommendedName>
</protein>
<keyword evidence="5" id="KW-1185">Reference proteome</keyword>
<dbReference type="InterPro" id="IPR008983">
    <property type="entry name" value="Tumour_necrosis_fac-like_dom"/>
</dbReference>
<evidence type="ECO:0000313" key="4">
    <source>
        <dbReference type="EMBL" id="MBB3113127.1"/>
    </source>
</evidence>
<dbReference type="Proteomes" id="UP000570361">
    <property type="component" value="Unassembled WGS sequence"/>
</dbReference>
<dbReference type="InterPro" id="IPR050392">
    <property type="entry name" value="Collagen/C1q_domain"/>
</dbReference>
<reference evidence="4 5" key="1">
    <citation type="submission" date="2020-08" db="EMBL/GenBank/DDBJ databases">
        <title>Genomic Encyclopedia of Type Strains, Phase III (KMG-III): the genomes of soil and plant-associated and newly described type strains.</title>
        <authorList>
            <person name="Whitman W."/>
        </authorList>
    </citation>
    <scope>NUCLEOTIDE SEQUENCE [LARGE SCALE GENOMIC DNA]</scope>
    <source>
        <strain evidence="4 5">CECT 5862</strain>
    </source>
</reference>
<feature type="compositionally biased region" description="Pro residues" evidence="3">
    <location>
        <begin position="12"/>
        <end position="34"/>
    </location>
</feature>
<dbReference type="InterPro" id="IPR008160">
    <property type="entry name" value="Collagen"/>
</dbReference>
<comment type="caution">
    <text evidence="4">The sequence shown here is derived from an EMBL/GenBank/DDBJ whole genome shotgun (WGS) entry which is preliminary data.</text>
</comment>
<evidence type="ECO:0000256" key="1">
    <source>
        <dbReference type="ARBA" id="ARBA00004613"/>
    </source>
</evidence>
<dbReference type="EMBL" id="JACHXK010000016">
    <property type="protein sequence ID" value="MBB3113127.1"/>
    <property type="molecule type" value="Genomic_DNA"/>
</dbReference>
<evidence type="ECO:0008006" key="6">
    <source>
        <dbReference type="Google" id="ProtNLM"/>
    </source>
</evidence>
<accession>A0A7W5FQD0</accession>
<dbReference type="Gene3D" id="2.60.120.40">
    <property type="match status" value="1"/>
</dbReference>
<dbReference type="SUPFAM" id="SSF49842">
    <property type="entry name" value="TNF-like"/>
    <property type="match status" value="1"/>
</dbReference>
<organism evidence="4 5">
    <name type="scientific">Paenibacillus phyllosphaerae</name>
    <dbReference type="NCBI Taxonomy" id="274593"/>
    <lineage>
        <taxon>Bacteria</taxon>
        <taxon>Bacillati</taxon>
        <taxon>Bacillota</taxon>
        <taxon>Bacilli</taxon>
        <taxon>Bacillales</taxon>
        <taxon>Paenibacillaceae</taxon>
        <taxon>Paenibacillus</taxon>
    </lineage>
</organism>
<name>A0A7W5FQD0_9BACL</name>